<protein>
    <submittedName>
        <fullName evidence="9">Transmembrane amino acid transporter protein-domain-containing protein</fullName>
    </submittedName>
</protein>
<dbReference type="PANTHER" id="PTHR22950">
    <property type="entry name" value="AMINO ACID TRANSPORTER"/>
    <property type="match status" value="1"/>
</dbReference>
<dbReference type="Proteomes" id="UP000193648">
    <property type="component" value="Unassembled WGS sequence"/>
</dbReference>
<feature type="transmembrane region" description="Helical" evidence="7">
    <location>
        <begin position="290"/>
        <end position="314"/>
    </location>
</feature>
<comment type="similarity">
    <text evidence="2">Belongs to the amino acid/polyamine transporter 2 family.</text>
</comment>
<feature type="compositionally biased region" description="Basic and acidic residues" evidence="6">
    <location>
        <begin position="23"/>
        <end position="32"/>
    </location>
</feature>
<feature type="transmembrane region" description="Helical" evidence="7">
    <location>
        <begin position="189"/>
        <end position="206"/>
    </location>
</feature>
<evidence type="ECO:0000256" key="5">
    <source>
        <dbReference type="ARBA" id="ARBA00023136"/>
    </source>
</evidence>
<dbReference type="OrthoDB" id="40134at2759"/>
<dbReference type="InterPro" id="IPR013057">
    <property type="entry name" value="AA_transpt_TM"/>
</dbReference>
<sequence length="472" mass="51471">MKNEKGLPSSTYDDIDGQGNRSGEARAQEIGRVRVRGGGEGNEDEEEEEEGKVNMHKHRMDLRVDRAEGVCTLKIATSLVCMVAGTGTLSMPYAVAQSGWLGVVIVMLALFMSTTTGNMLIQCLYLNTDRRRSSFQQIARDAYGSMGHYIAVGAVGINLFGCAILYIILASTLIHGMVANPNDPSVPPSTFFIGCSLFVWVCLIFTKSMKEIAVLSLIGAGATVGVVMITVGVSAEMVIHRAVEAVAATHQFADWSKVPLSLATMSYAYGGNVVYPQVEQTMKHPRKWSTALWLALSTCFVMYISIAVAGYLAFGNLTMNPILENLPHGVWSTLANSLITLHVLLAAPILLASFAVMIEDSIAARAPAFEQGTKSQQFLKRATSRTIVILFAGLVASALPYFGDLMDLLGALATCLLVYVMPVLFYYRLGGMKNVFWLNQMWIWFIFVVGMVVIVVGTYDATKHLIEDIQHH</sequence>
<dbReference type="AlphaFoldDB" id="A0A1Y2GHX0"/>
<gene>
    <name evidence="9" type="ORF">BCR41DRAFT_357118</name>
</gene>
<evidence type="ECO:0000256" key="7">
    <source>
        <dbReference type="SAM" id="Phobius"/>
    </source>
</evidence>
<evidence type="ECO:0000256" key="3">
    <source>
        <dbReference type="ARBA" id="ARBA00022692"/>
    </source>
</evidence>
<dbReference type="PANTHER" id="PTHR22950:SF703">
    <property type="entry name" value="AMINO ACID TRANSPORTER TRANSMEMBRANE DOMAIN-CONTAINING PROTEIN"/>
    <property type="match status" value="1"/>
</dbReference>
<feature type="transmembrane region" description="Helical" evidence="7">
    <location>
        <begin position="408"/>
        <end position="429"/>
    </location>
</feature>
<dbReference type="Pfam" id="PF01490">
    <property type="entry name" value="Aa_trans"/>
    <property type="match status" value="1"/>
</dbReference>
<reference evidence="9 10" key="1">
    <citation type="submission" date="2016-07" db="EMBL/GenBank/DDBJ databases">
        <title>Pervasive Adenine N6-methylation of Active Genes in Fungi.</title>
        <authorList>
            <consortium name="DOE Joint Genome Institute"/>
            <person name="Mondo S.J."/>
            <person name="Dannebaum R.O."/>
            <person name="Kuo R.C."/>
            <person name="Labutti K."/>
            <person name="Haridas S."/>
            <person name="Kuo A."/>
            <person name="Salamov A."/>
            <person name="Ahrendt S.R."/>
            <person name="Lipzen A."/>
            <person name="Sullivan W."/>
            <person name="Andreopoulos W.B."/>
            <person name="Clum A."/>
            <person name="Lindquist E."/>
            <person name="Daum C."/>
            <person name="Ramamoorthy G.K."/>
            <person name="Gryganskyi A."/>
            <person name="Culley D."/>
            <person name="Magnuson J.K."/>
            <person name="James T.Y."/>
            <person name="O'Malley M.A."/>
            <person name="Stajich J.E."/>
            <person name="Spatafora J.W."/>
            <person name="Visel A."/>
            <person name="Grigoriev I.V."/>
        </authorList>
    </citation>
    <scope>NUCLEOTIDE SEQUENCE [LARGE SCALE GENOMIC DNA]</scope>
    <source>
        <strain evidence="9 10">NRRL 3116</strain>
    </source>
</reference>
<proteinExistence type="inferred from homology"/>
<dbReference type="STRING" id="64571.A0A1Y2GHX0"/>
<name>A0A1Y2GHX0_9FUNG</name>
<comment type="caution">
    <text evidence="9">The sequence shown here is derived from an EMBL/GenBank/DDBJ whole genome shotgun (WGS) entry which is preliminary data.</text>
</comment>
<keyword evidence="10" id="KW-1185">Reference proteome</keyword>
<accession>A0A1Y2GHX0</accession>
<organism evidence="9 10">
    <name type="scientific">Lobosporangium transversale</name>
    <dbReference type="NCBI Taxonomy" id="64571"/>
    <lineage>
        <taxon>Eukaryota</taxon>
        <taxon>Fungi</taxon>
        <taxon>Fungi incertae sedis</taxon>
        <taxon>Mucoromycota</taxon>
        <taxon>Mortierellomycotina</taxon>
        <taxon>Mortierellomycetes</taxon>
        <taxon>Mortierellales</taxon>
        <taxon>Mortierellaceae</taxon>
        <taxon>Lobosporangium</taxon>
    </lineage>
</organism>
<dbReference type="EMBL" id="MCFF01000028">
    <property type="protein sequence ID" value="ORZ11380.1"/>
    <property type="molecule type" value="Genomic_DNA"/>
</dbReference>
<dbReference type="GO" id="GO:0015179">
    <property type="term" value="F:L-amino acid transmembrane transporter activity"/>
    <property type="evidence" value="ECO:0007669"/>
    <property type="project" value="TreeGrafter"/>
</dbReference>
<keyword evidence="3 7" id="KW-0812">Transmembrane</keyword>
<feature type="domain" description="Amino acid transporter transmembrane" evidence="8">
    <location>
        <begin position="75"/>
        <end position="460"/>
    </location>
</feature>
<evidence type="ECO:0000256" key="4">
    <source>
        <dbReference type="ARBA" id="ARBA00022989"/>
    </source>
</evidence>
<evidence type="ECO:0000259" key="8">
    <source>
        <dbReference type="Pfam" id="PF01490"/>
    </source>
</evidence>
<evidence type="ECO:0000256" key="1">
    <source>
        <dbReference type="ARBA" id="ARBA00004141"/>
    </source>
</evidence>
<feature type="region of interest" description="Disordered" evidence="6">
    <location>
        <begin position="1"/>
        <end position="54"/>
    </location>
</feature>
<dbReference type="GeneID" id="33566655"/>
<evidence type="ECO:0000313" key="9">
    <source>
        <dbReference type="EMBL" id="ORZ11380.1"/>
    </source>
</evidence>
<feature type="transmembrane region" description="Helical" evidence="7">
    <location>
        <begin position="69"/>
        <end position="94"/>
    </location>
</feature>
<keyword evidence="4 7" id="KW-1133">Transmembrane helix</keyword>
<feature type="compositionally biased region" description="Acidic residues" evidence="6">
    <location>
        <begin position="41"/>
        <end position="50"/>
    </location>
</feature>
<feature type="transmembrane region" description="Helical" evidence="7">
    <location>
        <begin position="334"/>
        <end position="358"/>
    </location>
</feature>
<dbReference type="GO" id="GO:0005774">
    <property type="term" value="C:vacuolar membrane"/>
    <property type="evidence" value="ECO:0007669"/>
    <property type="project" value="TreeGrafter"/>
</dbReference>
<dbReference type="InParanoid" id="A0A1Y2GHX0"/>
<evidence type="ECO:0000256" key="2">
    <source>
        <dbReference type="ARBA" id="ARBA00008066"/>
    </source>
</evidence>
<dbReference type="RefSeq" id="XP_021879695.1">
    <property type="nucleotide sequence ID" value="XM_022024811.1"/>
</dbReference>
<feature type="transmembrane region" description="Helical" evidence="7">
    <location>
        <begin position="441"/>
        <end position="459"/>
    </location>
</feature>
<feature type="transmembrane region" description="Helical" evidence="7">
    <location>
        <begin position="100"/>
        <end position="126"/>
    </location>
</feature>
<comment type="subcellular location">
    <subcellularLocation>
        <location evidence="1">Membrane</location>
        <topology evidence="1">Multi-pass membrane protein</topology>
    </subcellularLocation>
</comment>
<evidence type="ECO:0000313" key="10">
    <source>
        <dbReference type="Proteomes" id="UP000193648"/>
    </source>
</evidence>
<keyword evidence="5 7" id="KW-0472">Membrane</keyword>
<feature type="transmembrane region" description="Helical" evidence="7">
    <location>
        <begin position="259"/>
        <end position="278"/>
    </location>
</feature>
<feature type="transmembrane region" description="Helical" evidence="7">
    <location>
        <begin position="147"/>
        <end position="169"/>
    </location>
</feature>
<evidence type="ECO:0000256" key="6">
    <source>
        <dbReference type="SAM" id="MobiDB-lite"/>
    </source>
</evidence>
<feature type="transmembrane region" description="Helical" evidence="7">
    <location>
        <begin position="213"/>
        <end position="239"/>
    </location>
</feature>
<feature type="transmembrane region" description="Helical" evidence="7">
    <location>
        <begin position="382"/>
        <end position="402"/>
    </location>
</feature>